<evidence type="ECO:0000256" key="1">
    <source>
        <dbReference type="SAM" id="Phobius"/>
    </source>
</evidence>
<feature type="transmembrane region" description="Helical" evidence="1">
    <location>
        <begin position="237"/>
        <end position="257"/>
    </location>
</feature>
<keyword evidence="1" id="KW-1133">Transmembrane helix</keyword>
<keyword evidence="1" id="KW-0812">Transmembrane</keyword>
<feature type="transmembrane region" description="Helical" evidence="1">
    <location>
        <begin position="263"/>
        <end position="281"/>
    </location>
</feature>
<evidence type="ECO:0000313" key="2">
    <source>
        <dbReference type="EMBL" id="PWV95908.1"/>
    </source>
</evidence>
<name>A0A2V2YMW0_9BACL</name>
<accession>A0A2V2YMW0</accession>
<feature type="transmembrane region" description="Helical" evidence="1">
    <location>
        <begin position="74"/>
        <end position="101"/>
    </location>
</feature>
<feature type="transmembrane region" description="Helical" evidence="1">
    <location>
        <begin position="113"/>
        <end position="132"/>
    </location>
</feature>
<proteinExistence type="predicted"/>
<reference evidence="2 3" key="1">
    <citation type="submission" date="2018-05" db="EMBL/GenBank/DDBJ databases">
        <title>Genomic Encyclopedia of Type Strains, Phase III (KMG-III): the genomes of soil and plant-associated and newly described type strains.</title>
        <authorList>
            <person name="Whitman W."/>
        </authorList>
    </citation>
    <scope>NUCLEOTIDE SEQUENCE [LARGE SCALE GENOMIC DNA]</scope>
    <source>
        <strain evidence="2 3">CECT 5696</strain>
    </source>
</reference>
<gene>
    <name evidence="2" type="ORF">DFQ01_12483</name>
</gene>
<evidence type="ECO:0000313" key="3">
    <source>
        <dbReference type="Proteomes" id="UP000246635"/>
    </source>
</evidence>
<protein>
    <submittedName>
        <fullName evidence="2">Uncharacterized protein</fullName>
    </submittedName>
</protein>
<feature type="transmembrane region" description="Helical" evidence="1">
    <location>
        <begin position="198"/>
        <end position="230"/>
    </location>
</feature>
<dbReference type="Proteomes" id="UP000246635">
    <property type="component" value="Unassembled WGS sequence"/>
</dbReference>
<keyword evidence="3" id="KW-1185">Reference proteome</keyword>
<feature type="transmembrane region" description="Helical" evidence="1">
    <location>
        <begin position="168"/>
        <end position="186"/>
    </location>
</feature>
<keyword evidence="1" id="KW-0472">Membrane</keyword>
<feature type="transmembrane region" description="Helical" evidence="1">
    <location>
        <begin position="47"/>
        <end position="68"/>
    </location>
</feature>
<sequence length="323" mass="37472">MHQIQARIRLYLSGNDDIRKFEDVEGYRVEAFIPLSSKGNSIVMPNAVPYLILIFLSVVTLIYAFYYARTYITLVWFLALAGLIYVFEFVILVLFNSYVYYPKLIDNAYLDSMFGAFVSNFCAVPVAGITIITFRLRFVWFIVSALFFIGVEWLFLRLGIYEHHWWRLSYTFVLIIVFFWLSRYWASQTVLGSKLFRYLSMVLFSVSLCDSLGFAMSLAGTCAFHIGLFANPTRDDIFVRFLFIMATSLILASTIFITTSLRWITAALAVVTAIQITLYAAGIMRIYISLWLFYPIFMICHLMITWLLVKSKHAFHELNSVER</sequence>
<feature type="transmembrane region" description="Helical" evidence="1">
    <location>
        <begin position="288"/>
        <end position="309"/>
    </location>
</feature>
<dbReference type="AlphaFoldDB" id="A0A2V2YMW0"/>
<feature type="transmembrane region" description="Helical" evidence="1">
    <location>
        <begin position="138"/>
        <end position="156"/>
    </location>
</feature>
<organism evidence="2 3">
    <name type="scientific">Paenibacillus cellulosilyticus</name>
    <dbReference type="NCBI Taxonomy" id="375489"/>
    <lineage>
        <taxon>Bacteria</taxon>
        <taxon>Bacillati</taxon>
        <taxon>Bacillota</taxon>
        <taxon>Bacilli</taxon>
        <taxon>Bacillales</taxon>
        <taxon>Paenibacillaceae</taxon>
        <taxon>Paenibacillus</taxon>
    </lineage>
</organism>
<comment type="caution">
    <text evidence="2">The sequence shown here is derived from an EMBL/GenBank/DDBJ whole genome shotgun (WGS) entry which is preliminary data.</text>
</comment>
<dbReference type="EMBL" id="QGTQ01000024">
    <property type="protein sequence ID" value="PWV95908.1"/>
    <property type="molecule type" value="Genomic_DNA"/>
</dbReference>